<sequence length="153" mass="16973">MQFPLSFRINRWSFFFPFTLSEISSGCRVCESAIAPGKDLKSQQQEGTVDSSCQPFLVVRVRDPLSPLHPPIFMADGSGRWHGGVSVGCWQEAKRRGPEGVGEGEGGGRSRRREETGRQTDTQAPRMGGGSGVSRHDDNNRQWIDRRPGSKVR</sequence>
<feature type="compositionally biased region" description="Basic and acidic residues" evidence="1">
    <location>
        <begin position="134"/>
        <end position="153"/>
    </location>
</feature>
<reference evidence="2" key="1">
    <citation type="submission" date="2016-11" db="EMBL/GenBank/DDBJ databases">
        <title>The genome sequence of Colletotrichum cuscutae.</title>
        <authorList>
            <person name="Baroncelli R."/>
        </authorList>
    </citation>
    <scope>NUCLEOTIDE SEQUENCE</scope>
    <source>
        <strain evidence="2">IMI 304802</strain>
    </source>
</reference>
<proteinExistence type="predicted"/>
<keyword evidence="3" id="KW-1185">Reference proteome</keyword>
<feature type="compositionally biased region" description="Basic and acidic residues" evidence="1">
    <location>
        <begin position="106"/>
        <end position="118"/>
    </location>
</feature>
<evidence type="ECO:0000313" key="2">
    <source>
        <dbReference type="EMBL" id="KAK1471766.1"/>
    </source>
</evidence>
<name>A0AAI9V9B2_9PEZI</name>
<comment type="caution">
    <text evidence="2">The sequence shown here is derived from an EMBL/GenBank/DDBJ whole genome shotgun (WGS) entry which is preliminary data.</text>
</comment>
<dbReference type="AlphaFoldDB" id="A0AAI9V9B2"/>
<feature type="region of interest" description="Disordered" evidence="1">
    <location>
        <begin position="92"/>
        <end position="153"/>
    </location>
</feature>
<organism evidence="2 3">
    <name type="scientific">Colletotrichum cuscutae</name>
    <dbReference type="NCBI Taxonomy" id="1209917"/>
    <lineage>
        <taxon>Eukaryota</taxon>
        <taxon>Fungi</taxon>
        <taxon>Dikarya</taxon>
        <taxon>Ascomycota</taxon>
        <taxon>Pezizomycotina</taxon>
        <taxon>Sordariomycetes</taxon>
        <taxon>Hypocreomycetidae</taxon>
        <taxon>Glomerellales</taxon>
        <taxon>Glomerellaceae</taxon>
        <taxon>Colletotrichum</taxon>
        <taxon>Colletotrichum acutatum species complex</taxon>
    </lineage>
</organism>
<accession>A0AAI9V9B2</accession>
<gene>
    <name evidence="2" type="ORF">CCUS01_17353</name>
</gene>
<dbReference type="EMBL" id="MPDP01000195">
    <property type="protein sequence ID" value="KAK1471766.1"/>
    <property type="molecule type" value="Genomic_DNA"/>
</dbReference>
<evidence type="ECO:0000313" key="3">
    <source>
        <dbReference type="Proteomes" id="UP001239213"/>
    </source>
</evidence>
<dbReference type="Proteomes" id="UP001239213">
    <property type="component" value="Unassembled WGS sequence"/>
</dbReference>
<protein>
    <submittedName>
        <fullName evidence="2">Uncharacterized protein</fullName>
    </submittedName>
</protein>
<evidence type="ECO:0000256" key="1">
    <source>
        <dbReference type="SAM" id="MobiDB-lite"/>
    </source>
</evidence>